<evidence type="ECO:0000256" key="7">
    <source>
        <dbReference type="SAM" id="Phobius"/>
    </source>
</evidence>
<reference evidence="8" key="1">
    <citation type="submission" date="2020-10" db="EMBL/GenBank/DDBJ databases">
        <authorList>
            <person name="Kikuchi T."/>
        </authorList>
    </citation>
    <scope>NUCLEOTIDE SEQUENCE</scope>
    <source>
        <strain evidence="8">NKZ352</strain>
    </source>
</reference>
<evidence type="ECO:0000313" key="8">
    <source>
        <dbReference type="EMBL" id="CAD6184760.1"/>
    </source>
</evidence>
<evidence type="ECO:0000256" key="2">
    <source>
        <dbReference type="ARBA" id="ARBA00010532"/>
    </source>
</evidence>
<sequence>MKLRIGKSDIIISLVAAFLLIAGIVTWSTFSTIYNSQFKKNLMFKQKSDRSLGYSAYMMSHPQSRNLMRFYFFNISNPDEIQYEGKAPQIVETGAFAVLESEQKKYMKWNDRKTEMFYENYKSYLISPEDSCDDCDWEQNLVFPNPTSLGATTSMLDPKYKITKTGKILISLGLLLLGEYPFVSHKVREVMFDGYEDALLSAAHSDLIYTISGILKGNESIIPIPIPAMPRFGYFQGYNNSKDESYWIKTGTDDINRLGEVQTWAGLRELPAEWWSTPFSRSIRGSDSGSFSQMRLKEDSTIDFFMSFMCRSFTKKYLGSTSVDSIPALSFSVPYEDYDTTSDLNRGFRYENIEKRNYFPDWPNCPPKGDCHQSSSINCTLPEYFCHACCNGSLVDGTYLLPPGMFPLVCYPGRLQPTPFAVLYSPPHYLYSPPEVFKTVVGLHPDPSKHLPMIYNHEPYSGSVLEVFNRLQVNMPVLKSDEVEMSMNMPDVVIPLFWQDTHTRLDDFLYNTVWTGVVLVPKLVTTLQFVAIGLGLLMILGLGFFRLRKWRATARPLQS</sequence>
<keyword evidence="3 7" id="KW-0812">Transmembrane</keyword>
<dbReference type="GO" id="GO:0005044">
    <property type="term" value="F:scavenger receptor activity"/>
    <property type="evidence" value="ECO:0007669"/>
    <property type="project" value="TreeGrafter"/>
</dbReference>
<keyword evidence="9" id="KW-1185">Reference proteome</keyword>
<evidence type="ECO:0000256" key="3">
    <source>
        <dbReference type="ARBA" id="ARBA00022692"/>
    </source>
</evidence>
<dbReference type="InterPro" id="IPR002159">
    <property type="entry name" value="CD36_fam"/>
</dbReference>
<keyword evidence="4 7" id="KW-1133">Transmembrane helix</keyword>
<comment type="caution">
    <text evidence="8">The sequence shown here is derived from an EMBL/GenBank/DDBJ whole genome shotgun (WGS) entry which is preliminary data.</text>
</comment>
<dbReference type="GO" id="GO:0016020">
    <property type="term" value="C:membrane"/>
    <property type="evidence" value="ECO:0007669"/>
    <property type="project" value="UniProtKB-SubCell"/>
</dbReference>
<organism evidence="8 9">
    <name type="scientific">Caenorhabditis auriculariae</name>
    <dbReference type="NCBI Taxonomy" id="2777116"/>
    <lineage>
        <taxon>Eukaryota</taxon>
        <taxon>Metazoa</taxon>
        <taxon>Ecdysozoa</taxon>
        <taxon>Nematoda</taxon>
        <taxon>Chromadorea</taxon>
        <taxon>Rhabditida</taxon>
        <taxon>Rhabditina</taxon>
        <taxon>Rhabditomorpha</taxon>
        <taxon>Rhabditoidea</taxon>
        <taxon>Rhabditidae</taxon>
        <taxon>Peloderinae</taxon>
        <taxon>Caenorhabditis</taxon>
    </lineage>
</organism>
<dbReference type="GO" id="GO:0005737">
    <property type="term" value="C:cytoplasm"/>
    <property type="evidence" value="ECO:0007669"/>
    <property type="project" value="TreeGrafter"/>
</dbReference>
<feature type="transmembrane region" description="Helical" evidence="7">
    <location>
        <begin position="12"/>
        <end position="34"/>
    </location>
</feature>
<comment type="similarity">
    <text evidence="2">Belongs to the CD36 family.</text>
</comment>
<evidence type="ECO:0000313" key="9">
    <source>
        <dbReference type="Proteomes" id="UP000835052"/>
    </source>
</evidence>
<comment type="subcellular location">
    <subcellularLocation>
        <location evidence="1">Membrane</location>
    </subcellularLocation>
</comment>
<dbReference type="Proteomes" id="UP000835052">
    <property type="component" value="Unassembled WGS sequence"/>
</dbReference>
<gene>
    <name evidence="8" type="ORF">CAUJ_LOCUS679</name>
</gene>
<proteinExistence type="inferred from homology"/>
<evidence type="ECO:0000256" key="4">
    <source>
        <dbReference type="ARBA" id="ARBA00022989"/>
    </source>
</evidence>
<evidence type="ECO:0000256" key="5">
    <source>
        <dbReference type="ARBA" id="ARBA00023136"/>
    </source>
</evidence>
<dbReference type="AlphaFoldDB" id="A0A8S1GSU0"/>
<keyword evidence="6" id="KW-0325">Glycoprotein</keyword>
<dbReference type="PANTHER" id="PTHR11923">
    <property type="entry name" value="SCAVENGER RECEPTOR CLASS B TYPE-1 SR-B1"/>
    <property type="match status" value="1"/>
</dbReference>
<protein>
    <submittedName>
        <fullName evidence="8">Uncharacterized protein</fullName>
    </submittedName>
</protein>
<evidence type="ECO:0000256" key="1">
    <source>
        <dbReference type="ARBA" id="ARBA00004370"/>
    </source>
</evidence>
<keyword evidence="5 7" id="KW-0472">Membrane</keyword>
<dbReference type="Pfam" id="PF01130">
    <property type="entry name" value="CD36"/>
    <property type="match status" value="1"/>
</dbReference>
<dbReference type="OrthoDB" id="18585at2759"/>
<accession>A0A8S1GSU0</accession>
<dbReference type="EMBL" id="CAJGYM010000001">
    <property type="protein sequence ID" value="CAD6184760.1"/>
    <property type="molecule type" value="Genomic_DNA"/>
</dbReference>
<name>A0A8S1GSU0_9PELO</name>
<dbReference type="PANTHER" id="PTHR11923:SF55">
    <property type="entry name" value="SCAVENGER RECEPTOR (CD36 FAMILY) RELATED"/>
    <property type="match status" value="1"/>
</dbReference>
<evidence type="ECO:0000256" key="6">
    <source>
        <dbReference type="ARBA" id="ARBA00023180"/>
    </source>
</evidence>
<feature type="transmembrane region" description="Helical" evidence="7">
    <location>
        <begin position="527"/>
        <end position="545"/>
    </location>
</feature>